<feature type="region of interest" description="Disordered" evidence="1">
    <location>
        <begin position="349"/>
        <end position="376"/>
    </location>
</feature>
<feature type="domain" description="EF-hand" evidence="2">
    <location>
        <begin position="274"/>
        <end position="309"/>
    </location>
</feature>
<proteinExistence type="predicted"/>
<organism evidence="3 4">
    <name type="scientific">Stentor coeruleus</name>
    <dbReference type="NCBI Taxonomy" id="5963"/>
    <lineage>
        <taxon>Eukaryota</taxon>
        <taxon>Sar</taxon>
        <taxon>Alveolata</taxon>
        <taxon>Ciliophora</taxon>
        <taxon>Postciliodesmatophora</taxon>
        <taxon>Heterotrichea</taxon>
        <taxon>Heterotrichida</taxon>
        <taxon>Stentoridae</taxon>
        <taxon>Stentor</taxon>
    </lineage>
</organism>
<dbReference type="EMBL" id="MPUH01000106">
    <property type="protein sequence ID" value="OMJ90270.1"/>
    <property type="molecule type" value="Genomic_DNA"/>
</dbReference>
<protein>
    <recommendedName>
        <fullName evidence="2">EF-hand domain-containing protein</fullName>
    </recommendedName>
</protein>
<dbReference type="Proteomes" id="UP000187209">
    <property type="component" value="Unassembled WGS sequence"/>
</dbReference>
<keyword evidence="4" id="KW-1185">Reference proteome</keyword>
<reference evidence="3 4" key="1">
    <citation type="submission" date="2016-11" db="EMBL/GenBank/DDBJ databases">
        <title>The macronuclear genome of Stentor coeruleus: a giant cell with tiny introns.</title>
        <authorList>
            <person name="Slabodnick M."/>
            <person name="Ruby J.G."/>
            <person name="Reiff S.B."/>
            <person name="Swart E.C."/>
            <person name="Gosai S."/>
            <person name="Prabakaran S."/>
            <person name="Witkowska E."/>
            <person name="Larue G.E."/>
            <person name="Fisher S."/>
            <person name="Freeman R.M."/>
            <person name="Gunawardena J."/>
            <person name="Chu W."/>
            <person name="Stover N.A."/>
            <person name="Gregory B.D."/>
            <person name="Nowacki M."/>
            <person name="Derisi J."/>
            <person name="Roy S.W."/>
            <person name="Marshall W.F."/>
            <person name="Sood P."/>
        </authorList>
    </citation>
    <scope>NUCLEOTIDE SEQUENCE [LARGE SCALE GENOMIC DNA]</scope>
    <source>
        <strain evidence="3">WM001</strain>
    </source>
</reference>
<gene>
    <name evidence="3" type="ORF">SteCoe_7381</name>
</gene>
<evidence type="ECO:0000256" key="1">
    <source>
        <dbReference type="SAM" id="MobiDB-lite"/>
    </source>
</evidence>
<feature type="compositionally biased region" description="Basic and acidic residues" evidence="1">
    <location>
        <begin position="349"/>
        <end position="364"/>
    </location>
</feature>
<dbReference type="AlphaFoldDB" id="A0A1R2CMU3"/>
<name>A0A1R2CMU3_9CILI</name>
<dbReference type="SUPFAM" id="SSF47473">
    <property type="entry name" value="EF-hand"/>
    <property type="match status" value="1"/>
</dbReference>
<evidence type="ECO:0000313" key="4">
    <source>
        <dbReference type="Proteomes" id="UP000187209"/>
    </source>
</evidence>
<evidence type="ECO:0000313" key="3">
    <source>
        <dbReference type="EMBL" id="OMJ90270.1"/>
    </source>
</evidence>
<dbReference type="PROSITE" id="PS50222">
    <property type="entry name" value="EF_HAND_2"/>
    <property type="match status" value="1"/>
</dbReference>
<dbReference type="GO" id="GO:0005509">
    <property type="term" value="F:calcium ion binding"/>
    <property type="evidence" value="ECO:0007669"/>
    <property type="project" value="InterPro"/>
</dbReference>
<dbReference type="OrthoDB" id="305670at2759"/>
<evidence type="ECO:0000259" key="2">
    <source>
        <dbReference type="PROSITE" id="PS50222"/>
    </source>
</evidence>
<comment type="caution">
    <text evidence="3">The sequence shown here is derived from an EMBL/GenBank/DDBJ whole genome shotgun (WGS) entry which is preliminary data.</text>
</comment>
<dbReference type="InterPro" id="IPR011992">
    <property type="entry name" value="EF-hand-dom_pair"/>
</dbReference>
<accession>A0A1R2CMU3</accession>
<sequence length="655" mass="77226">MNILKNSKFYFSDLLELSTNERPAEKDLVLEKIDELSEKTSESISIQIPGEDHQTSIEEISYMPLKSDRPTFLYEFMKTLSKNQKIYYYFTRLAILNQILKPKKYIRCSRIHLPQKLQRITNTSLIVQHNLNDSLTTDEDIPSSSRSNEEIQKSQSICKGAILKPNYCTQKLRVDTLRSASTSTSGFRKSSSSGNNRMRALRKRMTLKSEDPQLIGIFKKISEDRPRITPQDFKNFLNLRYPELVTESILKFFSFKHWTYEDYIYELNKFIALGEERHLAFCFDIFDFDMDKLITYKDTFKAMEIRTGNYYDSDLVLIREMFNLKKRGKVYQQGGRLLRRRSTFSLIKEKPKNPEKKSQEKQSDSRYQSQPRPKLEETPGINFKEFCIIKFYGRPQLIQDFLLYTCNYNFLQEKGYIEKAPIHSTKNSETIVIEMNLNPQVLERISKSEKYDYYCALDMAMGLFPKSKLEDLIKKFKHLQSSDKLKYTVITRSSMIEKLPDIIGYKNDYLSGRLYDYLSQGKDLTKAVFLLRIHSLISKSTTLITNKLAFDLYDFRNDDKLTVDEIHKMHEALPVGSLVYCECEIMVNMFIQSIFERVREKLQFIDLAKFNEIVHISCLGIEIIDFFKENYEECLSRKSVYFESRDLVDEEEEKI</sequence>
<dbReference type="InterPro" id="IPR002048">
    <property type="entry name" value="EF_hand_dom"/>
</dbReference>